<dbReference type="PANTHER" id="PTHR32309">
    <property type="entry name" value="TYROSINE-PROTEIN KINASE"/>
    <property type="match status" value="1"/>
</dbReference>
<keyword evidence="6 8" id="KW-0472">Membrane</keyword>
<feature type="compositionally biased region" description="Basic and acidic residues" evidence="7">
    <location>
        <begin position="253"/>
        <end position="263"/>
    </location>
</feature>
<dbReference type="AlphaFoldDB" id="A0A9D1JJZ7"/>
<reference evidence="10" key="2">
    <citation type="journal article" date="2021" name="PeerJ">
        <title>Extensive microbial diversity within the chicken gut microbiome revealed by metagenomics and culture.</title>
        <authorList>
            <person name="Gilroy R."/>
            <person name="Ravi A."/>
            <person name="Getino M."/>
            <person name="Pursley I."/>
            <person name="Horton D.L."/>
            <person name="Alikhan N.F."/>
            <person name="Baker D."/>
            <person name="Gharbi K."/>
            <person name="Hall N."/>
            <person name="Watson M."/>
            <person name="Adriaenssens E.M."/>
            <person name="Foster-Nyarko E."/>
            <person name="Jarju S."/>
            <person name="Secka A."/>
            <person name="Antonio M."/>
            <person name="Oren A."/>
            <person name="Chaudhuri R.R."/>
            <person name="La Ragione R."/>
            <person name="Hildebrand F."/>
            <person name="Pallen M.J."/>
        </authorList>
    </citation>
    <scope>NUCLEOTIDE SEQUENCE</scope>
    <source>
        <strain evidence="10">CHK190-19873</strain>
    </source>
</reference>
<proteinExistence type="inferred from homology"/>
<feature type="transmembrane region" description="Helical" evidence="8">
    <location>
        <begin position="177"/>
        <end position="199"/>
    </location>
</feature>
<dbReference type="PROSITE" id="PS51257">
    <property type="entry name" value="PROKAR_LIPOPROTEIN"/>
    <property type="match status" value="1"/>
</dbReference>
<evidence type="ECO:0000256" key="4">
    <source>
        <dbReference type="ARBA" id="ARBA00022692"/>
    </source>
</evidence>
<gene>
    <name evidence="10" type="ORF">IAB44_09240</name>
</gene>
<name>A0A9D1JJZ7_9FIRM</name>
<feature type="region of interest" description="Disordered" evidence="7">
    <location>
        <begin position="229"/>
        <end position="263"/>
    </location>
</feature>
<evidence type="ECO:0000256" key="6">
    <source>
        <dbReference type="ARBA" id="ARBA00023136"/>
    </source>
</evidence>
<keyword evidence="5 8" id="KW-1133">Transmembrane helix</keyword>
<dbReference type="GO" id="GO:0005886">
    <property type="term" value="C:plasma membrane"/>
    <property type="evidence" value="ECO:0007669"/>
    <property type="project" value="UniProtKB-SubCell"/>
</dbReference>
<protein>
    <submittedName>
        <fullName evidence="10">Polysaccharide export protein</fullName>
    </submittedName>
</protein>
<keyword evidence="4 8" id="KW-0812">Transmembrane</keyword>
<dbReference type="InterPro" id="IPR050445">
    <property type="entry name" value="Bact_polysacc_biosynth/exp"/>
</dbReference>
<evidence type="ECO:0000259" key="9">
    <source>
        <dbReference type="Pfam" id="PF02706"/>
    </source>
</evidence>
<dbReference type="PANTHER" id="PTHR32309:SF13">
    <property type="entry name" value="FERRIC ENTEROBACTIN TRANSPORT PROTEIN FEPE"/>
    <property type="match status" value="1"/>
</dbReference>
<keyword evidence="3" id="KW-1003">Cell membrane</keyword>
<feature type="compositionally biased region" description="Basic and acidic residues" evidence="7">
    <location>
        <begin position="229"/>
        <end position="246"/>
    </location>
</feature>
<dbReference type="GO" id="GO:0004713">
    <property type="term" value="F:protein tyrosine kinase activity"/>
    <property type="evidence" value="ECO:0007669"/>
    <property type="project" value="TreeGrafter"/>
</dbReference>
<dbReference type="Pfam" id="PF02706">
    <property type="entry name" value="Wzz"/>
    <property type="match status" value="1"/>
</dbReference>
<evidence type="ECO:0000256" key="2">
    <source>
        <dbReference type="ARBA" id="ARBA00006683"/>
    </source>
</evidence>
<evidence type="ECO:0000256" key="1">
    <source>
        <dbReference type="ARBA" id="ARBA00004651"/>
    </source>
</evidence>
<evidence type="ECO:0000256" key="3">
    <source>
        <dbReference type="ARBA" id="ARBA00022475"/>
    </source>
</evidence>
<comment type="similarity">
    <text evidence="2">Belongs to the CpsC/CapA family.</text>
</comment>
<feature type="domain" description="Polysaccharide chain length determinant N-terminal" evidence="9">
    <location>
        <begin position="8"/>
        <end position="97"/>
    </location>
</feature>
<accession>A0A9D1JJZ7</accession>
<sequence length="263" mass="29205">MGKMQEADEIDLLELFYALKKRILLIILIGLLFGCLSSVYTRLFVAPVYTSSATMLVLTKETTLASVADLQIGTQLTSDYSVLINSRPVLQAVVDNLGLDMNYKTLRSSITVTNPEDTRILQLSVNNGDAELAKQIVDELAAVSSEYIGDQMEVVPPKIIEEGEIPTSRTSPSMSRAAMMGVLAGVVLTCGIICVMTIMDDTIKNEEDITKYLGISTLSSVPDRRDYINVKKSRRENQEGRERRLAESGSTETRSRERRERRS</sequence>
<evidence type="ECO:0000256" key="8">
    <source>
        <dbReference type="SAM" id="Phobius"/>
    </source>
</evidence>
<dbReference type="InterPro" id="IPR003856">
    <property type="entry name" value="LPS_length_determ_N"/>
</dbReference>
<organism evidence="10 11">
    <name type="scientific">Candidatus Limivivens intestinipullorum</name>
    <dbReference type="NCBI Taxonomy" id="2840858"/>
    <lineage>
        <taxon>Bacteria</taxon>
        <taxon>Bacillati</taxon>
        <taxon>Bacillota</taxon>
        <taxon>Clostridia</taxon>
        <taxon>Lachnospirales</taxon>
        <taxon>Lachnospiraceae</taxon>
        <taxon>Lachnospiraceae incertae sedis</taxon>
        <taxon>Candidatus Limivivens</taxon>
    </lineage>
</organism>
<comment type="caution">
    <text evidence="10">The sequence shown here is derived from an EMBL/GenBank/DDBJ whole genome shotgun (WGS) entry which is preliminary data.</text>
</comment>
<evidence type="ECO:0000313" key="10">
    <source>
        <dbReference type="EMBL" id="HIS31711.1"/>
    </source>
</evidence>
<evidence type="ECO:0000256" key="7">
    <source>
        <dbReference type="SAM" id="MobiDB-lite"/>
    </source>
</evidence>
<reference evidence="10" key="1">
    <citation type="submission" date="2020-10" db="EMBL/GenBank/DDBJ databases">
        <authorList>
            <person name="Gilroy R."/>
        </authorList>
    </citation>
    <scope>NUCLEOTIDE SEQUENCE</scope>
    <source>
        <strain evidence="10">CHK190-19873</strain>
    </source>
</reference>
<dbReference type="EMBL" id="DVIQ01000052">
    <property type="protein sequence ID" value="HIS31711.1"/>
    <property type="molecule type" value="Genomic_DNA"/>
</dbReference>
<evidence type="ECO:0000256" key="5">
    <source>
        <dbReference type="ARBA" id="ARBA00022989"/>
    </source>
</evidence>
<evidence type="ECO:0000313" key="11">
    <source>
        <dbReference type="Proteomes" id="UP000823935"/>
    </source>
</evidence>
<comment type="subcellular location">
    <subcellularLocation>
        <location evidence="1">Cell membrane</location>
        <topology evidence="1">Multi-pass membrane protein</topology>
    </subcellularLocation>
</comment>
<feature type="transmembrane region" description="Helical" evidence="8">
    <location>
        <begin position="23"/>
        <end position="45"/>
    </location>
</feature>
<dbReference type="Proteomes" id="UP000823935">
    <property type="component" value="Unassembled WGS sequence"/>
</dbReference>